<sequence>MANMIRTFIRDFDEFGDALSENTIYEEYYIMFNISLLYAPLKSFSISIVRFLQLVLTGIFHLYIITICLITLVVARDDFIASGGALIYAIIIFTFLIVLLHVISERKNIAKIHYIIGSGFYEYNETLSSEMIHIKSKYKQLIWWIKRVIPVCTFLCGTVVMCLGPLIDRWAGVKVQEHPDNGINYNLPVPVWEPYDTNGPIPYWITVFSGILSVTLSITVFISFNILYFTISNYIACQLELLKISIQNIEIRAKHLYMEYYKISTSEESLNDINELYSSYNFTECLKVCLKKNIEHHQVILSLHHLANEVFSVPIFIFFFFGGMMVALACYGAITVTGQPGTFWNFVNISIIQMFTIGSMCKMGQALIDLHMNIRQEVYSINWYRYSTNISTSLIIIQQICLRELIFEGPFGVTATLETFADILNTTYSYFSLIVAWQS</sequence>
<feature type="transmembrane region" description="Helical" evidence="10">
    <location>
        <begin position="201"/>
        <end position="229"/>
    </location>
</feature>
<dbReference type="InParanoid" id="T1H814"/>
<dbReference type="STRING" id="13249.T1H814"/>
<evidence type="ECO:0000256" key="7">
    <source>
        <dbReference type="ARBA" id="ARBA00023136"/>
    </source>
</evidence>
<evidence type="ECO:0000256" key="6">
    <source>
        <dbReference type="ARBA" id="ARBA00022989"/>
    </source>
</evidence>
<comment type="caution">
    <text evidence="10">Lacks conserved residue(s) required for the propagation of feature annotation.</text>
</comment>
<dbReference type="GO" id="GO:0004984">
    <property type="term" value="F:olfactory receptor activity"/>
    <property type="evidence" value="ECO:0007669"/>
    <property type="project" value="InterPro"/>
</dbReference>
<dbReference type="GO" id="GO:0005549">
    <property type="term" value="F:odorant binding"/>
    <property type="evidence" value="ECO:0007669"/>
    <property type="project" value="InterPro"/>
</dbReference>
<keyword evidence="8 10" id="KW-0675">Receptor</keyword>
<keyword evidence="4 10" id="KW-0812">Transmembrane</keyword>
<dbReference type="GO" id="GO:0005886">
    <property type="term" value="C:plasma membrane"/>
    <property type="evidence" value="ECO:0007669"/>
    <property type="project" value="UniProtKB-SubCell"/>
</dbReference>
<evidence type="ECO:0000256" key="5">
    <source>
        <dbReference type="ARBA" id="ARBA00022725"/>
    </source>
</evidence>
<evidence type="ECO:0000256" key="2">
    <source>
        <dbReference type="ARBA" id="ARBA00022475"/>
    </source>
</evidence>
<feature type="transmembrane region" description="Helical" evidence="10">
    <location>
        <begin position="148"/>
        <end position="167"/>
    </location>
</feature>
<evidence type="ECO:0000313" key="12">
    <source>
        <dbReference type="Proteomes" id="UP000015103"/>
    </source>
</evidence>
<dbReference type="RefSeq" id="XP_073987494.1">
    <property type="nucleotide sequence ID" value="XM_074131393.1"/>
</dbReference>
<dbReference type="GO" id="GO:0007165">
    <property type="term" value="P:signal transduction"/>
    <property type="evidence" value="ECO:0007669"/>
    <property type="project" value="UniProtKB-KW"/>
</dbReference>
<evidence type="ECO:0000256" key="3">
    <source>
        <dbReference type="ARBA" id="ARBA00022606"/>
    </source>
</evidence>
<dbReference type="FunCoup" id="T1H814">
    <property type="interactions" value="76"/>
</dbReference>
<comment type="similarity">
    <text evidence="10">Belongs to the insect chemoreceptor superfamily. Heteromeric odorant receptor channel (TC 1.A.69) family.</text>
</comment>
<dbReference type="EnsemblMetazoa" id="RPRC000149-RA">
    <property type="protein sequence ID" value="RPRC000149-PA"/>
    <property type="gene ID" value="RPRC000149"/>
</dbReference>
<proteinExistence type="inferred from homology"/>
<feature type="transmembrane region" description="Helical" evidence="10">
    <location>
        <begin position="346"/>
        <end position="368"/>
    </location>
</feature>
<feature type="transmembrane region" description="Helical" evidence="10">
    <location>
        <begin position="310"/>
        <end position="334"/>
    </location>
</feature>
<dbReference type="PANTHER" id="PTHR21137:SF35">
    <property type="entry name" value="ODORANT RECEPTOR 19A-RELATED"/>
    <property type="match status" value="1"/>
</dbReference>
<evidence type="ECO:0000256" key="9">
    <source>
        <dbReference type="ARBA" id="ARBA00023224"/>
    </source>
</evidence>
<keyword evidence="6 10" id="KW-1133">Transmembrane helix</keyword>
<dbReference type="AlphaFoldDB" id="T1H814"/>
<evidence type="ECO:0000256" key="1">
    <source>
        <dbReference type="ARBA" id="ARBA00004651"/>
    </source>
</evidence>
<keyword evidence="2" id="KW-1003">Cell membrane</keyword>
<evidence type="ECO:0000313" key="11">
    <source>
        <dbReference type="EnsemblMetazoa" id="RPRC000149-PA"/>
    </source>
</evidence>
<dbReference type="Pfam" id="PF02949">
    <property type="entry name" value="7tm_6"/>
    <property type="match status" value="1"/>
</dbReference>
<reference evidence="11" key="1">
    <citation type="submission" date="2015-05" db="UniProtKB">
        <authorList>
            <consortium name="EnsemblMetazoa"/>
        </authorList>
    </citation>
    <scope>IDENTIFICATION</scope>
</reference>
<dbReference type="OMA" id="CERNEVA"/>
<dbReference type="GeneID" id="141455909"/>
<keyword evidence="5 10" id="KW-0552">Olfaction</keyword>
<dbReference type="EMBL" id="ACPB03020895">
    <property type="status" value="NOT_ANNOTATED_CDS"/>
    <property type="molecule type" value="Genomic_DNA"/>
</dbReference>
<dbReference type="InterPro" id="IPR004117">
    <property type="entry name" value="7tm6_olfct_rcpt"/>
</dbReference>
<organism evidence="11 12">
    <name type="scientific">Rhodnius prolixus</name>
    <name type="common">Triatomid bug</name>
    <dbReference type="NCBI Taxonomy" id="13249"/>
    <lineage>
        <taxon>Eukaryota</taxon>
        <taxon>Metazoa</taxon>
        <taxon>Ecdysozoa</taxon>
        <taxon>Arthropoda</taxon>
        <taxon>Hexapoda</taxon>
        <taxon>Insecta</taxon>
        <taxon>Pterygota</taxon>
        <taxon>Neoptera</taxon>
        <taxon>Paraneoptera</taxon>
        <taxon>Hemiptera</taxon>
        <taxon>Heteroptera</taxon>
        <taxon>Panheteroptera</taxon>
        <taxon>Cimicomorpha</taxon>
        <taxon>Reduviidae</taxon>
        <taxon>Triatominae</taxon>
        <taxon>Rhodnius</taxon>
    </lineage>
</organism>
<protein>
    <recommendedName>
        <fullName evidence="10">Odorant receptor</fullName>
    </recommendedName>
</protein>
<dbReference type="VEuPathDB" id="VectorBase:RPRC000149"/>
<evidence type="ECO:0000256" key="8">
    <source>
        <dbReference type="ARBA" id="ARBA00023170"/>
    </source>
</evidence>
<dbReference type="PANTHER" id="PTHR21137">
    <property type="entry name" value="ODORANT RECEPTOR"/>
    <property type="match status" value="1"/>
</dbReference>
<keyword evidence="12" id="KW-1185">Reference proteome</keyword>
<evidence type="ECO:0000256" key="10">
    <source>
        <dbReference type="RuleBase" id="RU351113"/>
    </source>
</evidence>
<keyword evidence="9 10" id="KW-0807">Transducer</keyword>
<evidence type="ECO:0000256" key="4">
    <source>
        <dbReference type="ARBA" id="ARBA00022692"/>
    </source>
</evidence>
<feature type="transmembrane region" description="Helical" evidence="10">
    <location>
        <begin position="79"/>
        <end position="103"/>
    </location>
</feature>
<dbReference type="Proteomes" id="UP000015103">
    <property type="component" value="Unassembled WGS sequence"/>
</dbReference>
<dbReference type="HOGENOM" id="CLU_047177_0_0_1"/>
<keyword evidence="7 10" id="KW-0472">Membrane</keyword>
<keyword evidence="3 10" id="KW-0716">Sensory transduction</keyword>
<feature type="transmembrane region" description="Helical" evidence="10">
    <location>
        <begin position="51"/>
        <end position="73"/>
    </location>
</feature>
<accession>T1H814</accession>
<comment type="subcellular location">
    <subcellularLocation>
        <location evidence="1 10">Cell membrane</location>
        <topology evidence="1 10">Multi-pass membrane protein</topology>
    </subcellularLocation>
</comment>
<name>T1H814_RHOPR</name>